<dbReference type="EnsemblMetazoa" id="GBRI013378-RA">
    <property type="protein sequence ID" value="GBRI013378-PA"/>
    <property type="gene ID" value="GBRI013378"/>
</dbReference>
<dbReference type="Proteomes" id="UP000091820">
    <property type="component" value="Unassembled WGS sequence"/>
</dbReference>
<proteinExistence type="predicted"/>
<evidence type="ECO:0000313" key="2">
    <source>
        <dbReference type="Proteomes" id="UP000091820"/>
    </source>
</evidence>
<dbReference type="VEuPathDB" id="VectorBase:GBRI013378"/>
<reference evidence="2" key="1">
    <citation type="submission" date="2014-03" db="EMBL/GenBank/DDBJ databases">
        <authorList>
            <person name="Aksoy S."/>
            <person name="Warren W."/>
            <person name="Wilson R.K."/>
        </authorList>
    </citation>
    <scope>NUCLEOTIDE SEQUENCE [LARGE SCALE GENOMIC DNA]</scope>
    <source>
        <strain evidence="2">IAEA</strain>
    </source>
</reference>
<sequence>MHRNKSVLVCESTACKASYSSYLDLRSSSSSALSALTLTMLLDKNSVAGTTEANKLHILLLKPFNCGRKEPDERILLQNRALISQNIYESTFDLIDAKHRWFEFAFDDVADIKLRKCFTKIGIGFAAIVGLDGSIYSWLVALNAILSTVKILRLSDGYQMVIDGNSAAKSRTSISRKTISKYPPTPNMTD</sequence>
<reference evidence="1" key="2">
    <citation type="submission" date="2020-05" db="UniProtKB">
        <authorList>
            <consortium name="EnsemblMetazoa"/>
        </authorList>
    </citation>
    <scope>IDENTIFICATION</scope>
    <source>
        <strain evidence="1">IAEA</strain>
    </source>
</reference>
<evidence type="ECO:0000313" key="1">
    <source>
        <dbReference type="EnsemblMetazoa" id="GBRI013378-PA"/>
    </source>
</evidence>
<accession>A0A1A9WBJ7</accession>
<keyword evidence="2" id="KW-1185">Reference proteome</keyword>
<organism evidence="1 2">
    <name type="scientific">Glossina brevipalpis</name>
    <dbReference type="NCBI Taxonomy" id="37001"/>
    <lineage>
        <taxon>Eukaryota</taxon>
        <taxon>Metazoa</taxon>
        <taxon>Ecdysozoa</taxon>
        <taxon>Arthropoda</taxon>
        <taxon>Hexapoda</taxon>
        <taxon>Insecta</taxon>
        <taxon>Pterygota</taxon>
        <taxon>Neoptera</taxon>
        <taxon>Endopterygota</taxon>
        <taxon>Diptera</taxon>
        <taxon>Brachycera</taxon>
        <taxon>Muscomorpha</taxon>
        <taxon>Hippoboscoidea</taxon>
        <taxon>Glossinidae</taxon>
        <taxon>Glossina</taxon>
    </lineage>
</organism>
<protein>
    <submittedName>
        <fullName evidence="1">Uncharacterized protein</fullName>
    </submittedName>
</protein>
<dbReference type="AlphaFoldDB" id="A0A1A9WBJ7"/>
<name>A0A1A9WBJ7_9MUSC</name>